<dbReference type="Gene3D" id="3.30.457.10">
    <property type="entry name" value="Copper amine oxidase-like, N-terminal domain"/>
    <property type="match status" value="2"/>
</dbReference>
<keyword evidence="3" id="KW-1185">Reference proteome</keyword>
<dbReference type="Proteomes" id="UP000463470">
    <property type="component" value="Unassembled WGS sequence"/>
</dbReference>
<name>A0A845L5I4_9FIRM</name>
<dbReference type="InterPro" id="IPR036582">
    <property type="entry name" value="Mao_N_sf"/>
</dbReference>
<protein>
    <recommendedName>
        <fullName evidence="1">Copper amine oxidase-like N-terminal domain-containing protein</fullName>
    </recommendedName>
</protein>
<comment type="caution">
    <text evidence="2">The sequence shown here is derived from an EMBL/GenBank/DDBJ whole genome shotgun (WGS) entry which is preliminary data.</text>
</comment>
<dbReference type="RefSeq" id="WP_161253189.1">
    <property type="nucleotide sequence ID" value="NZ_WXEY01000001.1"/>
</dbReference>
<gene>
    <name evidence="2" type="ORF">GTO91_00435</name>
</gene>
<accession>A0A845L5I4</accession>
<feature type="domain" description="Copper amine oxidase-like N-terminal" evidence="1">
    <location>
        <begin position="307"/>
        <end position="411"/>
    </location>
</feature>
<evidence type="ECO:0000313" key="3">
    <source>
        <dbReference type="Proteomes" id="UP000463470"/>
    </source>
</evidence>
<organism evidence="2 3">
    <name type="scientific">Heliomicrobium undosum</name>
    <dbReference type="NCBI Taxonomy" id="121734"/>
    <lineage>
        <taxon>Bacteria</taxon>
        <taxon>Bacillati</taxon>
        <taxon>Bacillota</taxon>
        <taxon>Clostridia</taxon>
        <taxon>Eubacteriales</taxon>
        <taxon>Heliobacteriaceae</taxon>
        <taxon>Heliomicrobium</taxon>
    </lineage>
</organism>
<dbReference type="AlphaFoldDB" id="A0A845L5I4"/>
<dbReference type="InterPro" id="IPR012854">
    <property type="entry name" value="Cu_amine_oxidase-like_N"/>
</dbReference>
<dbReference type="SUPFAM" id="SSF55383">
    <property type="entry name" value="Copper amine oxidase, domain N"/>
    <property type="match status" value="2"/>
</dbReference>
<sequence>MPNERKTAQSPVNQRNRMSFFRRKAQKGMTLLLAVFAIYGAYAISPDLSLGNETANPEAMEACTVYEWMPIPLSAAEIEKIAENLGEERTKSLLYNEATGTLQYIRRVTENPQKAVLPDEAEGTRIALDFLNRIGLQLTEQNVLHIDYDMAAGGDDRTPGKQFRTGMTIGFAQQWDGLQLTGPGANTSVTVGDDGRIDRFIVSMKAFHQAGKTKVKPVHGVVAQLPNGTLPRNVTPENIELAYYVSSDNNRVLPVYRLAGHDHQQQRWEQSVSAAVDEYVDIPLPKSRGMVIFYIGRNDYNISELQKTMDVAPYIKDNRAYVPLRYLADALGITGNNIRWNETDQTVSLIDGAKTLQMTVDKPAIFVNGVEEKTDVAPEIVDGRVMLPAGVVSKKLGFAVAWDEATKTIAIH</sequence>
<reference evidence="2 3" key="1">
    <citation type="submission" date="2020-01" db="EMBL/GenBank/DDBJ databases">
        <title>Whole-genome sequence of Heliobacterium undosum DSM 13378.</title>
        <authorList>
            <person name="Kyndt J.A."/>
            <person name="Meyer T.E."/>
        </authorList>
    </citation>
    <scope>NUCLEOTIDE SEQUENCE [LARGE SCALE GENOMIC DNA]</scope>
    <source>
        <strain evidence="2 3">DSM 13378</strain>
    </source>
</reference>
<evidence type="ECO:0000313" key="2">
    <source>
        <dbReference type="EMBL" id="MZP28191.1"/>
    </source>
</evidence>
<dbReference type="OrthoDB" id="9816096at2"/>
<dbReference type="Pfam" id="PF07833">
    <property type="entry name" value="Cu_amine_oxidN1"/>
    <property type="match status" value="1"/>
</dbReference>
<evidence type="ECO:0000259" key="1">
    <source>
        <dbReference type="Pfam" id="PF07833"/>
    </source>
</evidence>
<proteinExistence type="predicted"/>
<dbReference type="EMBL" id="WXEY01000001">
    <property type="protein sequence ID" value="MZP28191.1"/>
    <property type="molecule type" value="Genomic_DNA"/>
</dbReference>